<gene>
    <name evidence="8" type="ORF">NZH93_36550</name>
</gene>
<evidence type="ECO:0000256" key="4">
    <source>
        <dbReference type="ARBA" id="ARBA00022692"/>
    </source>
</evidence>
<comment type="caution">
    <text evidence="8">The sequence shown here is derived from an EMBL/GenBank/DDBJ whole genome shotgun (WGS) entry which is preliminary data.</text>
</comment>
<organism evidence="8 9">
    <name type="scientific">Umezawaea endophytica</name>
    <dbReference type="NCBI Taxonomy" id="1654476"/>
    <lineage>
        <taxon>Bacteria</taxon>
        <taxon>Bacillati</taxon>
        <taxon>Actinomycetota</taxon>
        <taxon>Actinomycetes</taxon>
        <taxon>Pseudonocardiales</taxon>
        <taxon>Pseudonocardiaceae</taxon>
        <taxon>Umezawaea</taxon>
    </lineage>
</organism>
<protein>
    <submittedName>
        <fullName evidence="8">MmpS family protein</fullName>
    </submittedName>
</protein>
<evidence type="ECO:0000256" key="2">
    <source>
        <dbReference type="ARBA" id="ARBA00007531"/>
    </source>
</evidence>
<keyword evidence="9" id="KW-1185">Reference proteome</keyword>
<reference evidence="8" key="1">
    <citation type="submission" date="2022-08" db="EMBL/GenBank/DDBJ databases">
        <authorList>
            <person name="Tistechok S."/>
            <person name="Samborskyy M."/>
            <person name="Roman I."/>
        </authorList>
    </citation>
    <scope>NUCLEOTIDE SEQUENCE</scope>
    <source>
        <strain evidence="8">DSM 103496</strain>
    </source>
</reference>
<dbReference type="EMBL" id="JANYMP010000023">
    <property type="protein sequence ID" value="MCS7482390.1"/>
    <property type="molecule type" value="Genomic_DNA"/>
</dbReference>
<keyword evidence="4 7" id="KW-0812">Transmembrane</keyword>
<evidence type="ECO:0000256" key="3">
    <source>
        <dbReference type="ARBA" id="ARBA00022475"/>
    </source>
</evidence>
<feature type="transmembrane region" description="Helical" evidence="7">
    <location>
        <begin position="69"/>
        <end position="95"/>
    </location>
</feature>
<dbReference type="Proteomes" id="UP001141259">
    <property type="component" value="Unassembled WGS sequence"/>
</dbReference>
<keyword evidence="6 7" id="KW-0472">Membrane</keyword>
<keyword evidence="3" id="KW-1003">Cell membrane</keyword>
<dbReference type="InterPro" id="IPR038468">
    <property type="entry name" value="MmpS_C"/>
</dbReference>
<dbReference type="InterPro" id="IPR008693">
    <property type="entry name" value="MmpS"/>
</dbReference>
<dbReference type="AlphaFoldDB" id="A0A9X2VTC0"/>
<comment type="similarity">
    <text evidence="2">Belongs to the MmpS family.</text>
</comment>
<evidence type="ECO:0000313" key="8">
    <source>
        <dbReference type="EMBL" id="MCS7482390.1"/>
    </source>
</evidence>
<dbReference type="Gene3D" id="2.60.40.2880">
    <property type="entry name" value="MmpS1-5, C-terminal soluble domain"/>
    <property type="match status" value="1"/>
</dbReference>
<dbReference type="RefSeq" id="WP_259627854.1">
    <property type="nucleotide sequence ID" value="NZ_JANYMP010000023.1"/>
</dbReference>
<evidence type="ECO:0000256" key="5">
    <source>
        <dbReference type="ARBA" id="ARBA00022989"/>
    </source>
</evidence>
<dbReference type="GO" id="GO:0005886">
    <property type="term" value="C:plasma membrane"/>
    <property type="evidence" value="ECO:0007669"/>
    <property type="project" value="UniProtKB-SubCell"/>
</dbReference>
<feature type="transmembrane region" description="Helical" evidence="7">
    <location>
        <begin position="24"/>
        <end position="57"/>
    </location>
</feature>
<sequence length="198" mass="20061">MSAPIFQPQLVVQPRNGVGTAGFVLGLLGFLFSFVPIIGVIAWPLVIVGLVLSLVGFSRASKGIANNRGLAIAGAVLSVIGLVVCVLWTALFGAVATEVDKQADQEHLVVYEVSGDAVGASITYSTFGADGGSTNQETVTSLPWKKEMTVKGLLGGGTLTVTSPAEGGAVACRITVDGVEKKSATGSGAFSTALCSGF</sequence>
<accession>A0A9X2VTC0</accession>
<evidence type="ECO:0000313" key="9">
    <source>
        <dbReference type="Proteomes" id="UP001141259"/>
    </source>
</evidence>
<evidence type="ECO:0000256" key="1">
    <source>
        <dbReference type="ARBA" id="ARBA00004236"/>
    </source>
</evidence>
<comment type="subcellular location">
    <subcellularLocation>
        <location evidence="1">Cell membrane</location>
    </subcellularLocation>
</comment>
<name>A0A9X2VTC0_9PSEU</name>
<evidence type="ECO:0000256" key="7">
    <source>
        <dbReference type="SAM" id="Phobius"/>
    </source>
</evidence>
<evidence type="ECO:0000256" key="6">
    <source>
        <dbReference type="ARBA" id="ARBA00023136"/>
    </source>
</evidence>
<proteinExistence type="inferred from homology"/>
<keyword evidence="5 7" id="KW-1133">Transmembrane helix</keyword>
<dbReference type="Pfam" id="PF05423">
    <property type="entry name" value="Mycobact_memb"/>
    <property type="match status" value="1"/>
</dbReference>